<dbReference type="Proteomes" id="UP000663864">
    <property type="component" value="Unassembled WGS sequence"/>
</dbReference>
<name>A0A815VZ69_9BILA</name>
<dbReference type="Proteomes" id="UP000663836">
    <property type="component" value="Unassembled WGS sequence"/>
</dbReference>
<gene>
    <name evidence="2" type="ORF">JBS370_LOCUS40912</name>
    <name evidence="1" type="ORF">ZHD862_LOCUS38990</name>
</gene>
<comment type="caution">
    <text evidence="1">The sequence shown here is derived from an EMBL/GenBank/DDBJ whole genome shotgun (WGS) entry which is preliminary data.</text>
</comment>
<accession>A0A815VZ69</accession>
<sequence length="83" mass="10004">MNIADLEFFLQSMPSLIDLKLTGNGNYFDGHRWEKFIQKNLDGLKKFQFYFSDYQNGQLNYPDIEQIIRSFQTPFWIELKKMV</sequence>
<evidence type="ECO:0000313" key="2">
    <source>
        <dbReference type="EMBL" id="CAF4317621.1"/>
    </source>
</evidence>
<dbReference type="EMBL" id="CAJNOT010012628">
    <property type="protein sequence ID" value="CAF1538397.1"/>
    <property type="molecule type" value="Genomic_DNA"/>
</dbReference>
<organism evidence="1 3">
    <name type="scientific">Rotaria sordida</name>
    <dbReference type="NCBI Taxonomy" id="392033"/>
    <lineage>
        <taxon>Eukaryota</taxon>
        <taxon>Metazoa</taxon>
        <taxon>Spiralia</taxon>
        <taxon>Gnathifera</taxon>
        <taxon>Rotifera</taxon>
        <taxon>Eurotatoria</taxon>
        <taxon>Bdelloidea</taxon>
        <taxon>Philodinida</taxon>
        <taxon>Philodinidae</taxon>
        <taxon>Rotaria</taxon>
    </lineage>
</organism>
<dbReference type="EMBL" id="CAJOBD010040601">
    <property type="protein sequence ID" value="CAF4317621.1"/>
    <property type="molecule type" value="Genomic_DNA"/>
</dbReference>
<dbReference type="AlphaFoldDB" id="A0A815VZ69"/>
<evidence type="ECO:0000313" key="3">
    <source>
        <dbReference type="Proteomes" id="UP000663864"/>
    </source>
</evidence>
<proteinExistence type="predicted"/>
<evidence type="ECO:0000313" key="1">
    <source>
        <dbReference type="EMBL" id="CAF1538397.1"/>
    </source>
</evidence>
<protein>
    <submittedName>
        <fullName evidence="1">Uncharacterized protein</fullName>
    </submittedName>
</protein>
<reference evidence="1" key="1">
    <citation type="submission" date="2021-02" db="EMBL/GenBank/DDBJ databases">
        <authorList>
            <person name="Nowell W R."/>
        </authorList>
    </citation>
    <scope>NUCLEOTIDE SEQUENCE</scope>
</reference>